<reference evidence="2 3" key="1">
    <citation type="journal article" date="2013" name="Mar. Genomics">
        <title>Expression of sulfatases in Rhodopirellula baltica and the diversity of sulfatases in the genus Rhodopirellula.</title>
        <authorList>
            <person name="Wegner C.E."/>
            <person name="Richter-Heitmann T."/>
            <person name="Klindworth A."/>
            <person name="Klockow C."/>
            <person name="Richter M."/>
            <person name="Achstetter T."/>
            <person name="Glockner F.O."/>
            <person name="Harder J."/>
        </authorList>
    </citation>
    <scope>NUCLEOTIDE SEQUENCE [LARGE SCALE GENOMIC DNA]</scope>
    <source>
        <strain evidence="2 3">SH398</strain>
    </source>
</reference>
<feature type="region of interest" description="Disordered" evidence="1">
    <location>
        <begin position="1"/>
        <end position="43"/>
    </location>
</feature>
<evidence type="ECO:0000313" key="2">
    <source>
        <dbReference type="EMBL" id="EMI24844.1"/>
    </source>
</evidence>
<evidence type="ECO:0000256" key="1">
    <source>
        <dbReference type="SAM" id="MobiDB-lite"/>
    </source>
</evidence>
<gene>
    <name evidence="2" type="ORF">RESH_04590</name>
</gene>
<accession>M5SFA3</accession>
<comment type="caution">
    <text evidence="2">The sequence shown here is derived from an EMBL/GenBank/DDBJ whole genome shotgun (WGS) entry which is preliminary data.</text>
</comment>
<dbReference type="EMBL" id="ANOF01000148">
    <property type="protein sequence ID" value="EMI24844.1"/>
    <property type="molecule type" value="Genomic_DNA"/>
</dbReference>
<organism evidence="2 3">
    <name type="scientific">Rhodopirellula europaea SH398</name>
    <dbReference type="NCBI Taxonomy" id="1263868"/>
    <lineage>
        <taxon>Bacteria</taxon>
        <taxon>Pseudomonadati</taxon>
        <taxon>Planctomycetota</taxon>
        <taxon>Planctomycetia</taxon>
        <taxon>Pirellulales</taxon>
        <taxon>Pirellulaceae</taxon>
        <taxon>Rhodopirellula</taxon>
    </lineage>
</organism>
<dbReference type="PATRIC" id="fig|1263868.3.peg.4979"/>
<feature type="compositionally biased region" description="Basic and acidic residues" evidence="1">
    <location>
        <begin position="8"/>
        <end position="27"/>
    </location>
</feature>
<dbReference type="STRING" id="1263868.RESH_04590"/>
<dbReference type="Proteomes" id="UP000011996">
    <property type="component" value="Unassembled WGS sequence"/>
</dbReference>
<protein>
    <submittedName>
        <fullName evidence="2">Uncharacterized protein</fullName>
    </submittedName>
</protein>
<evidence type="ECO:0000313" key="3">
    <source>
        <dbReference type="Proteomes" id="UP000011996"/>
    </source>
</evidence>
<sequence>MNRVAYSAHEEKKSSDSEPQTSHHRDPWQNSSWFGEPNLGISV</sequence>
<dbReference type="AlphaFoldDB" id="M5SFA3"/>
<name>M5SFA3_9BACT</name>
<proteinExistence type="predicted"/>